<dbReference type="Gene3D" id="1.10.150.240">
    <property type="entry name" value="Putative phosphatase, domain 2"/>
    <property type="match status" value="1"/>
</dbReference>
<dbReference type="SUPFAM" id="SSF56784">
    <property type="entry name" value="HAD-like"/>
    <property type="match status" value="1"/>
</dbReference>
<dbReference type="PANTHER" id="PTHR43316:SF4">
    <property type="entry name" value="ACID DEHALOGENASE, PUTATIVE (AFU_ORTHOLOGUE AFUA_8G05870)-RELATED"/>
    <property type="match status" value="1"/>
</dbReference>
<proteinExistence type="predicted"/>
<dbReference type="EMBL" id="BSXU01001382">
    <property type="protein sequence ID" value="GMG26863.1"/>
    <property type="molecule type" value="Genomic_DNA"/>
</dbReference>
<evidence type="ECO:0000313" key="2">
    <source>
        <dbReference type="EMBL" id="GMG26863.1"/>
    </source>
</evidence>
<dbReference type="Proteomes" id="UP001165063">
    <property type="component" value="Unassembled WGS sequence"/>
</dbReference>
<evidence type="ECO:0000313" key="3">
    <source>
        <dbReference type="Proteomes" id="UP001165063"/>
    </source>
</evidence>
<sequence>MPHIVFDIIGTCIGYDVMLDAIDKRIGSKLRQHDCNPELFFNAWGAACERDFSYLSLIGHYQPTKKILKSIFFRTLYHAGIKEPESIANEEDLDWLCDEWLKLKSRDGLPEMWKYLRDHGFTIWCLTDGDKERVKGYFLNSKLDMPDENIISCDSLGVGKPTPSVYEFMLNKIKTSSGSDADENIWFGAAHAWDCCAARKAGFKTAWVDVYEKYPCDDIFGTNDVVASGLKEMGEKVVETHAKITKTSS</sequence>
<dbReference type="GO" id="GO:0016787">
    <property type="term" value="F:hydrolase activity"/>
    <property type="evidence" value="ECO:0007669"/>
    <property type="project" value="UniProtKB-KW"/>
</dbReference>
<organism evidence="2 3">
    <name type="scientific">Ambrosiozyma monospora</name>
    <name type="common">Yeast</name>
    <name type="synonym">Endomycopsis monosporus</name>
    <dbReference type="NCBI Taxonomy" id="43982"/>
    <lineage>
        <taxon>Eukaryota</taxon>
        <taxon>Fungi</taxon>
        <taxon>Dikarya</taxon>
        <taxon>Ascomycota</taxon>
        <taxon>Saccharomycotina</taxon>
        <taxon>Pichiomycetes</taxon>
        <taxon>Pichiales</taxon>
        <taxon>Pichiaceae</taxon>
        <taxon>Ambrosiozyma</taxon>
    </lineage>
</organism>
<dbReference type="InterPro" id="IPR023214">
    <property type="entry name" value="HAD_sf"/>
</dbReference>
<accession>A0A9W7DF10</accession>
<keyword evidence="3" id="KW-1185">Reference proteome</keyword>
<name>A0A9W7DF10_AMBMO</name>
<dbReference type="Gene3D" id="3.40.50.1000">
    <property type="entry name" value="HAD superfamily/HAD-like"/>
    <property type="match status" value="1"/>
</dbReference>
<dbReference type="Pfam" id="PF00702">
    <property type="entry name" value="Hydrolase"/>
    <property type="match status" value="1"/>
</dbReference>
<reference evidence="2" key="1">
    <citation type="submission" date="2023-04" db="EMBL/GenBank/DDBJ databases">
        <title>Ambrosiozyma monospora NBRC 1965.</title>
        <authorList>
            <person name="Ichikawa N."/>
            <person name="Sato H."/>
            <person name="Tonouchi N."/>
        </authorList>
    </citation>
    <scope>NUCLEOTIDE SEQUENCE</scope>
    <source>
        <strain evidence="2">NBRC 1965</strain>
    </source>
</reference>
<dbReference type="InterPro" id="IPR036412">
    <property type="entry name" value="HAD-like_sf"/>
</dbReference>
<dbReference type="OrthoDB" id="2363873at2759"/>
<dbReference type="InterPro" id="IPR023198">
    <property type="entry name" value="PGP-like_dom2"/>
</dbReference>
<keyword evidence="1" id="KW-0378">Hydrolase</keyword>
<dbReference type="InterPro" id="IPR051540">
    <property type="entry name" value="S-2-haloacid_dehalogenase"/>
</dbReference>
<dbReference type="AlphaFoldDB" id="A0A9W7DF10"/>
<evidence type="ECO:0000256" key="1">
    <source>
        <dbReference type="ARBA" id="ARBA00022801"/>
    </source>
</evidence>
<dbReference type="PANTHER" id="PTHR43316">
    <property type="entry name" value="HYDROLASE, HALOACID DELAHOGENASE-RELATED"/>
    <property type="match status" value="1"/>
</dbReference>
<protein>
    <submittedName>
        <fullName evidence="2">Unnamed protein product</fullName>
    </submittedName>
</protein>
<gene>
    <name evidence="2" type="ORF">Amon01_000335300</name>
</gene>
<comment type="caution">
    <text evidence="2">The sequence shown here is derived from an EMBL/GenBank/DDBJ whole genome shotgun (WGS) entry which is preliminary data.</text>
</comment>